<dbReference type="CDD" id="cd12797">
    <property type="entry name" value="M23_peptidase"/>
    <property type="match status" value="1"/>
</dbReference>
<dbReference type="Proteomes" id="UP000050864">
    <property type="component" value="Unassembled WGS sequence"/>
</dbReference>
<reference evidence="2 3" key="1">
    <citation type="submission" date="2015-05" db="EMBL/GenBank/DDBJ databases">
        <title>Genome sequencing and analysis of members of genus Stenotrophomonas.</title>
        <authorList>
            <person name="Patil P.P."/>
            <person name="Midha S."/>
            <person name="Patil P.B."/>
        </authorList>
    </citation>
    <scope>NUCLEOTIDE SEQUENCE [LARGE SCALE GENOMIC DNA]</scope>
    <source>
        <strain evidence="2 3">DSM 18929</strain>
    </source>
</reference>
<dbReference type="InterPro" id="IPR016047">
    <property type="entry name" value="M23ase_b-sheet_dom"/>
</dbReference>
<accession>A0A0R0C5F8</accession>
<keyword evidence="3" id="KW-1185">Reference proteome</keyword>
<proteinExistence type="predicted"/>
<dbReference type="InterPro" id="IPR011055">
    <property type="entry name" value="Dup_hybrid_motif"/>
</dbReference>
<evidence type="ECO:0000313" key="2">
    <source>
        <dbReference type="EMBL" id="KRG64969.1"/>
    </source>
</evidence>
<gene>
    <name evidence="2" type="ORF">ABB26_06115</name>
</gene>
<dbReference type="Pfam" id="PF01551">
    <property type="entry name" value="Peptidase_M23"/>
    <property type="match status" value="1"/>
</dbReference>
<dbReference type="Gene3D" id="2.70.70.10">
    <property type="entry name" value="Glucose Permease (Domain IIA)"/>
    <property type="match status" value="1"/>
</dbReference>
<dbReference type="InterPro" id="IPR050570">
    <property type="entry name" value="Cell_wall_metabolism_enzyme"/>
</dbReference>
<dbReference type="EMBL" id="LDJI01000011">
    <property type="protein sequence ID" value="KRG64969.1"/>
    <property type="molecule type" value="Genomic_DNA"/>
</dbReference>
<feature type="domain" description="M23ase beta-sheet core" evidence="1">
    <location>
        <begin position="142"/>
        <end position="232"/>
    </location>
</feature>
<dbReference type="PATRIC" id="fig|405444.3.peg.224"/>
<evidence type="ECO:0000259" key="1">
    <source>
        <dbReference type="Pfam" id="PF01551"/>
    </source>
</evidence>
<sequence length="258" mass="27344">MALADAAASARWRQSWGLNSAATARAPTSAAFANLTLEPRAGGHAAIATNLLAGPVQVRLHGQSAALQEKPPSPAVLMPHERRTLLWLPADGSPSQLVLDAFPGDPAARPDNHPYQLPFRSQQVRVSQAFGGRYSHSDAQNQYAVDFPLSEGTAVLVARAGKVMQIVENAPDLGCLVRVLHNDGSMALYAHLQAGSLQVRPGQSVETGQTLAASGNTGDSTGPHLHFAIQANTGLALNSLRFRMRSERGELRFPEAAP</sequence>
<comment type="caution">
    <text evidence="2">The sequence shown here is derived from an EMBL/GenBank/DDBJ whole genome shotgun (WGS) entry which is preliminary data.</text>
</comment>
<dbReference type="GO" id="GO:0004222">
    <property type="term" value="F:metalloendopeptidase activity"/>
    <property type="evidence" value="ECO:0007669"/>
    <property type="project" value="TreeGrafter"/>
</dbReference>
<organism evidence="2 3">
    <name type="scientific">Stenotrophomonas humi</name>
    <dbReference type="NCBI Taxonomy" id="405444"/>
    <lineage>
        <taxon>Bacteria</taxon>
        <taxon>Pseudomonadati</taxon>
        <taxon>Pseudomonadota</taxon>
        <taxon>Gammaproteobacteria</taxon>
        <taxon>Lysobacterales</taxon>
        <taxon>Lysobacteraceae</taxon>
        <taxon>Stenotrophomonas</taxon>
    </lineage>
</organism>
<dbReference type="AlphaFoldDB" id="A0A0R0C5F8"/>
<evidence type="ECO:0000313" key="3">
    <source>
        <dbReference type="Proteomes" id="UP000050864"/>
    </source>
</evidence>
<protein>
    <recommendedName>
        <fullName evidence="1">M23ase beta-sheet core domain-containing protein</fullName>
    </recommendedName>
</protein>
<name>A0A0R0C5F8_9GAMM</name>
<dbReference type="SUPFAM" id="SSF51261">
    <property type="entry name" value="Duplicated hybrid motif"/>
    <property type="match status" value="1"/>
</dbReference>
<dbReference type="PANTHER" id="PTHR21666:SF294">
    <property type="entry name" value="PEPTIDASE M23"/>
    <property type="match status" value="1"/>
</dbReference>
<dbReference type="STRING" id="405444.ABB26_06115"/>
<dbReference type="PANTHER" id="PTHR21666">
    <property type="entry name" value="PEPTIDASE-RELATED"/>
    <property type="match status" value="1"/>
</dbReference>